<evidence type="ECO:0000259" key="2">
    <source>
        <dbReference type="Pfam" id="PF07589"/>
    </source>
</evidence>
<keyword evidence="1" id="KW-0732">Signal</keyword>
<gene>
    <name evidence="3" type="ORF">H0A36_09220</name>
</gene>
<feature type="signal peptide" evidence="1">
    <location>
        <begin position="1"/>
        <end position="24"/>
    </location>
</feature>
<keyword evidence="4" id="KW-1185">Reference proteome</keyword>
<dbReference type="Proteomes" id="UP000569732">
    <property type="component" value="Unassembled WGS sequence"/>
</dbReference>
<feature type="chain" id="PRO_5032438014" evidence="1">
    <location>
        <begin position="25"/>
        <end position="293"/>
    </location>
</feature>
<name>A0A853HYC0_9GAMM</name>
<evidence type="ECO:0000313" key="3">
    <source>
        <dbReference type="EMBL" id="NYZ66193.1"/>
    </source>
</evidence>
<dbReference type="Pfam" id="PF07589">
    <property type="entry name" value="PEP-CTERM"/>
    <property type="match status" value="1"/>
</dbReference>
<dbReference type="AlphaFoldDB" id="A0A853HYC0"/>
<dbReference type="EMBL" id="JACCKB010000011">
    <property type="protein sequence ID" value="NYZ66193.1"/>
    <property type="molecule type" value="Genomic_DNA"/>
</dbReference>
<accession>A0A853HYC0</accession>
<protein>
    <submittedName>
        <fullName evidence="3">PEP-CTERM sorting domain-containing protein</fullName>
    </submittedName>
</protein>
<dbReference type="InterPro" id="IPR013424">
    <property type="entry name" value="Ice-binding_C"/>
</dbReference>
<evidence type="ECO:0000256" key="1">
    <source>
        <dbReference type="SAM" id="SignalP"/>
    </source>
</evidence>
<comment type="caution">
    <text evidence="3">The sequence shown here is derived from an EMBL/GenBank/DDBJ whole genome shotgun (WGS) entry which is preliminary data.</text>
</comment>
<evidence type="ECO:0000313" key="4">
    <source>
        <dbReference type="Proteomes" id="UP000569732"/>
    </source>
</evidence>
<sequence>MKLKSLVTATLLAGGMVTSLSTSAALLTFDLIDGGEFINAVNTNGDPIPATNSTNATQTISRISWGGSNGDSSSLELTTENHVELNSAGTSALLSTIKHVNNPIPAPTLDSGQIYGVLEMDSMGTLSTAHYKLPGSPTLADVANAVFTEAGTSLPGGADIDNTIASLFNFTFMETLNFPGGDCDFGLNGDLTPPCDDKFMSTLFGGIPIPIQIKLLINSEAYMLTIFNTINDPTGDINNAILSVNGMAEFITDEENMTSLYTFAQLMYVPEPATLGILGLGLLGMASRRKMLS</sequence>
<organism evidence="3 4">
    <name type="scientific">Spartinivicinus marinus</name>
    <dbReference type="NCBI Taxonomy" id="2994442"/>
    <lineage>
        <taxon>Bacteria</taxon>
        <taxon>Pseudomonadati</taxon>
        <taxon>Pseudomonadota</taxon>
        <taxon>Gammaproteobacteria</taxon>
        <taxon>Oceanospirillales</taxon>
        <taxon>Zooshikellaceae</taxon>
        <taxon>Spartinivicinus</taxon>
    </lineage>
</organism>
<dbReference type="NCBIfam" id="TIGR02595">
    <property type="entry name" value="PEP_CTERM"/>
    <property type="match status" value="1"/>
</dbReference>
<dbReference type="RefSeq" id="WP_180568221.1">
    <property type="nucleotide sequence ID" value="NZ_JACCKB010000011.1"/>
</dbReference>
<proteinExistence type="predicted"/>
<reference evidence="3 4" key="1">
    <citation type="submission" date="2020-07" db="EMBL/GenBank/DDBJ databases">
        <title>Endozoicomonas sp. nov., isolated from sediment.</title>
        <authorList>
            <person name="Gu T."/>
        </authorList>
    </citation>
    <scope>NUCLEOTIDE SEQUENCE [LARGE SCALE GENOMIC DNA]</scope>
    <source>
        <strain evidence="3 4">SM1973</strain>
    </source>
</reference>
<feature type="domain" description="Ice-binding protein C-terminal" evidence="2">
    <location>
        <begin position="269"/>
        <end position="290"/>
    </location>
</feature>